<proteinExistence type="predicted"/>
<accession>A0A6G2DCN2</accession>
<reference evidence="1 2" key="1">
    <citation type="submission" date="2019-11" db="EMBL/GenBank/DDBJ databases">
        <title>Growth characteristics of pneumococcus vary with the chemical composition of the capsule and with environmental conditions.</title>
        <authorList>
            <person name="Tothpal A."/>
            <person name="Desobry K."/>
            <person name="Joshi S."/>
            <person name="Wyllie A.L."/>
            <person name="Weinberger D.M."/>
        </authorList>
    </citation>
    <scope>NUCLEOTIDE SEQUENCE [LARGE SCALE GENOMIC DNA]</scope>
    <source>
        <strain evidence="2">pnumococcus19F</strain>
    </source>
</reference>
<feature type="non-terminal residue" evidence="1">
    <location>
        <position position="36"/>
    </location>
</feature>
<name>A0A6G2DCN2_STREE</name>
<comment type="caution">
    <text evidence="1">The sequence shown here is derived from an EMBL/GenBank/DDBJ whole genome shotgun (WGS) entry which is preliminary data.</text>
</comment>
<organism evidence="1 2">
    <name type="scientific">Streptococcus pneumoniae</name>
    <dbReference type="NCBI Taxonomy" id="1313"/>
    <lineage>
        <taxon>Bacteria</taxon>
        <taxon>Bacillati</taxon>
        <taxon>Bacillota</taxon>
        <taxon>Bacilli</taxon>
        <taxon>Lactobacillales</taxon>
        <taxon>Streptococcaceae</taxon>
        <taxon>Streptococcus</taxon>
    </lineage>
</organism>
<evidence type="ECO:0000313" key="1">
    <source>
        <dbReference type="EMBL" id="MTV74326.1"/>
    </source>
</evidence>
<dbReference type="EMBL" id="WNHQ01001021">
    <property type="protein sequence ID" value="MTV74326.1"/>
    <property type="molecule type" value="Genomic_DNA"/>
</dbReference>
<dbReference type="AlphaFoldDB" id="A0A6G2DCN2"/>
<protein>
    <submittedName>
        <fullName evidence="1">AraC family transcriptional regulator</fullName>
    </submittedName>
</protein>
<dbReference type="Proteomes" id="UP000483094">
    <property type="component" value="Unassembled WGS sequence"/>
</dbReference>
<sequence length="36" mass="4575">MFIFYPQLLYLFIIPYFRSFPKRKKEHPILLNYLHS</sequence>
<gene>
    <name evidence="1" type="ORF">GM540_10140</name>
</gene>
<evidence type="ECO:0000313" key="2">
    <source>
        <dbReference type="Proteomes" id="UP000483094"/>
    </source>
</evidence>